<name>A0A8S3JGD3_9BILA</name>
<gene>
    <name evidence="3" type="ORF">GIL414_LOCUS81864</name>
</gene>
<dbReference type="EMBL" id="CAJOBJ010358596">
    <property type="protein sequence ID" value="CAF5216412.1"/>
    <property type="molecule type" value="Genomic_DNA"/>
</dbReference>
<feature type="non-terminal residue" evidence="3">
    <location>
        <position position="145"/>
    </location>
</feature>
<dbReference type="InterPro" id="IPR015760">
    <property type="entry name" value="TIF_IF2"/>
</dbReference>
<evidence type="ECO:0000256" key="1">
    <source>
        <dbReference type="ARBA" id="ARBA00022741"/>
    </source>
</evidence>
<dbReference type="PANTHER" id="PTHR43381">
    <property type="entry name" value="TRANSLATION INITIATION FACTOR IF-2-RELATED"/>
    <property type="match status" value="1"/>
</dbReference>
<evidence type="ECO:0000313" key="4">
    <source>
        <dbReference type="Proteomes" id="UP000681720"/>
    </source>
</evidence>
<dbReference type="Proteomes" id="UP000681720">
    <property type="component" value="Unassembled WGS sequence"/>
</dbReference>
<dbReference type="PANTHER" id="PTHR43381:SF5">
    <property type="entry name" value="TR-TYPE G DOMAIN-CONTAINING PROTEIN"/>
    <property type="match status" value="1"/>
</dbReference>
<dbReference type="InterPro" id="IPR027417">
    <property type="entry name" value="P-loop_NTPase"/>
</dbReference>
<dbReference type="GO" id="GO:0003743">
    <property type="term" value="F:translation initiation factor activity"/>
    <property type="evidence" value="ECO:0007669"/>
    <property type="project" value="TreeGrafter"/>
</dbReference>
<proteinExistence type="predicted"/>
<keyword evidence="1" id="KW-0547">Nucleotide-binding</keyword>
<dbReference type="Gene3D" id="3.40.50.300">
    <property type="entry name" value="P-loop containing nucleotide triphosphate hydrolases"/>
    <property type="match status" value="1"/>
</dbReference>
<dbReference type="GO" id="GO:0005737">
    <property type="term" value="C:cytoplasm"/>
    <property type="evidence" value="ECO:0007669"/>
    <property type="project" value="TreeGrafter"/>
</dbReference>
<evidence type="ECO:0000313" key="3">
    <source>
        <dbReference type="EMBL" id="CAF5216412.1"/>
    </source>
</evidence>
<sequence length="145" mass="15973">MTVKALAQAMDINVDHVYDCLIHIKNGDQYSSDNQEIDDFNVIVEVIHLCGGRHRLIPSPFANDKKKPTANIAKFVRTPMPPKEKLKVRPPVVTIMGHVDHGKTSLLDALRNSNIVSSEFGGITQHIGAFIVPVSKSSTVTFIDT</sequence>
<dbReference type="GO" id="GO:0005525">
    <property type="term" value="F:GTP binding"/>
    <property type="evidence" value="ECO:0007669"/>
    <property type="project" value="UniProtKB-KW"/>
</dbReference>
<organism evidence="3 4">
    <name type="scientific">Rotaria magnacalcarata</name>
    <dbReference type="NCBI Taxonomy" id="392030"/>
    <lineage>
        <taxon>Eukaryota</taxon>
        <taxon>Metazoa</taxon>
        <taxon>Spiralia</taxon>
        <taxon>Gnathifera</taxon>
        <taxon>Rotifera</taxon>
        <taxon>Eurotatoria</taxon>
        <taxon>Bdelloidea</taxon>
        <taxon>Philodinida</taxon>
        <taxon>Philodinidae</taxon>
        <taxon>Rotaria</taxon>
    </lineage>
</organism>
<keyword evidence="2" id="KW-0342">GTP-binding</keyword>
<evidence type="ECO:0000256" key="2">
    <source>
        <dbReference type="ARBA" id="ARBA00023134"/>
    </source>
</evidence>
<dbReference type="SUPFAM" id="SSF52540">
    <property type="entry name" value="P-loop containing nucleoside triphosphate hydrolases"/>
    <property type="match status" value="1"/>
</dbReference>
<evidence type="ECO:0008006" key="5">
    <source>
        <dbReference type="Google" id="ProtNLM"/>
    </source>
</evidence>
<protein>
    <recommendedName>
        <fullName evidence="5">Translation initiation factor 2</fullName>
    </recommendedName>
</protein>
<reference evidence="3" key="1">
    <citation type="submission" date="2021-02" db="EMBL/GenBank/DDBJ databases">
        <authorList>
            <person name="Nowell W R."/>
        </authorList>
    </citation>
    <scope>NUCLEOTIDE SEQUENCE</scope>
</reference>
<dbReference type="AlphaFoldDB" id="A0A8S3JGD3"/>
<comment type="caution">
    <text evidence="3">The sequence shown here is derived from an EMBL/GenBank/DDBJ whole genome shotgun (WGS) entry which is preliminary data.</text>
</comment>
<accession>A0A8S3JGD3</accession>